<evidence type="ECO:0000313" key="9">
    <source>
        <dbReference type="EMBL" id="CAF92568.1"/>
    </source>
</evidence>
<sequence length="384" mass="41127">MDGPTGLLLLSDGCLWLLAVLTRAAWRRLQEQEDRDSLEGLVDSTVVIQDYRLQFHMSPEQSRCCFFLSVGHMASTAAGPLGSNAPCCTTLASVRRKVSQTWKELLDGEDRGRPSGPPGLDLEPSLSLLLGEWQQDCMLVILTDVEDRLMAPQPRAATGWEVDRLRFKAEPSLSVPVRCLLLPRVVQPEDSEDAAGQASSWALAPAEPEQLSPAPHGGSHLWETFSPLDGSAAAPAAGTLHSPAVSGTPRSPLPPYQQAPGAPAPGGATPAEAAGAAQEAGAGGAKRRRGDEDAAGSPPSWLFDTLSEGGAPRPPPPPRRVPRRGPGLHADGRPFSYAYRVSGQDLLHLSRFRVRPAWLHWALRYLLGPPPASDRGPADRAWHV</sequence>
<dbReference type="GO" id="GO:0032211">
    <property type="term" value="P:negative regulation of telomere maintenance via telomerase"/>
    <property type="evidence" value="ECO:0007669"/>
    <property type="project" value="TreeGrafter"/>
</dbReference>
<evidence type="ECO:0000256" key="6">
    <source>
        <dbReference type="SAM" id="MobiDB-lite"/>
    </source>
</evidence>
<feature type="chain" id="PRO_5004244470" evidence="7">
    <location>
        <begin position="25"/>
        <end position="384"/>
    </location>
</feature>
<dbReference type="AlphaFoldDB" id="Q4T3G4"/>
<feature type="domain" description="Shelterin complex subunit TPP1/Est3" evidence="8">
    <location>
        <begin position="3"/>
        <end position="106"/>
    </location>
</feature>
<dbReference type="OrthoDB" id="8933114at2759"/>
<organism evidence="9">
    <name type="scientific">Tetraodon nigroviridis</name>
    <name type="common">Spotted green pufferfish</name>
    <name type="synonym">Chelonodon nigroviridis</name>
    <dbReference type="NCBI Taxonomy" id="99883"/>
    <lineage>
        <taxon>Eukaryota</taxon>
        <taxon>Metazoa</taxon>
        <taxon>Chordata</taxon>
        <taxon>Craniata</taxon>
        <taxon>Vertebrata</taxon>
        <taxon>Euteleostomi</taxon>
        <taxon>Actinopterygii</taxon>
        <taxon>Neopterygii</taxon>
        <taxon>Teleostei</taxon>
        <taxon>Neoteleostei</taxon>
        <taxon>Acanthomorphata</taxon>
        <taxon>Eupercaria</taxon>
        <taxon>Tetraodontiformes</taxon>
        <taxon>Tetradontoidea</taxon>
        <taxon>Tetraodontidae</taxon>
        <taxon>Tetraodon</taxon>
    </lineage>
</organism>
<keyword evidence="3" id="KW-0158">Chromosome</keyword>
<feature type="compositionally biased region" description="Low complexity" evidence="6">
    <location>
        <begin position="258"/>
        <end position="280"/>
    </location>
</feature>
<dbReference type="GO" id="GO:0070198">
    <property type="term" value="P:protein localization to chromosome, telomeric region"/>
    <property type="evidence" value="ECO:0007669"/>
    <property type="project" value="TreeGrafter"/>
</dbReference>
<gene>
    <name evidence="9" type="ORF">GSTENG00007863001</name>
</gene>
<dbReference type="Pfam" id="PF10341">
    <property type="entry name" value="TPP1"/>
    <property type="match status" value="1"/>
</dbReference>
<keyword evidence="7" id="KW-0732">Signal</keyword>
<keyword evidence="5" id="KW-0539">Nucleus</keyword>
<reference evidence="9" key="1">
    <citation type="journal article" date="2004" name="Nature">
        <title>Genome duplication in the teleost fish Tetraodon nigroviridis reveals the early vertebrate proto-karyotype.</title>
        <authorList>
            <person name="Jaillon O."/>
            <person name="Aury J.-M."/>
            <person name="Brunet F."/>
            <person name="Petit J.-L."/>
            <person name="Stange-Thomann N."/>
            <person name="Mauceli E."/>
            <person name="Bouneau L."/>
            <person name="Fischer C."/>
            <person name="Ozouf-Costaz C."/>
            <person name="Bernot A."/>
            <person name="Nicaud S."/>
            <person name="Jaffe D."/>
            <person name="Fisher S."/>
            <person name="Lutfalla G."/>
            <person name="Dossat C."/>
            <person name="Segurens B."/>
            <person name="Dasilva C."/>
            <person name="Salanoubat M."/>
            <person name="Levy M."/>
            <person name="Boudet N."/>
            <person name="Castellano S."/>
            <person name="Anthouard V."/>
            <person name="Jubin C."/>
            <person name="Castelli V."/>
            <person name="Katinka M."/>
            <person name="Vacherie B."/>
            <person name="Biemont C."/>
            <person name="Skalli Z."/>
            <person name="Cattolico L."/>
            <person name="Poulain J."/>
            <person name="De Berardinis V."/>
            <person name="Cruaud C."/>
            <person name="Duprat S."/>
            <person name="Brottier P."/>
            <person name="Coutanceau J.-P."/>
            <person name="Gouzy J."/>
            <person name="Parra G."/>
            <person name="Lardier G."/>
            <person name="Chapple C."/>
            <person name="McKernan K.J."/>
            <person name="McEwan P."/>
            <person name="Bosak S."/>
            <person name="Kellis M."/>
            <person name="Volff J.-N."/>
            <person name="Guigo R."/>
            <person name="Zody M.C."/>
            <person name="Mesirov J."/>
            <person name="Lindblad-Toh K."/>
            <person name="Birren B."/>
            <person name="Nusbaum C."/>
            <person name="Kahn D."/>
            <person name="Robinson-Rechavi M."/>
            <person name="Laudet V."/>
            <person name="Schachter V."/>
            <person name="Quetier F."/>
            <person name="Saurin W."/>
            <person name="Scarpelli C."/>
            <person name="Wincker P."/>
            <person name="Lander E.S."/>
            <person name="Weissenbach J."/>
            <person name="Roest Crollius H."/>
        </authorList>
    </citation>
    <scope>NUCLEOTIDE SEQUENCE [LARGE SCALE GENOMIC DNA]</scope>
</reference>
<comment type="subcellular location">
    <subcellularLocation>
        <location evidence="2">Chromosome</location>
        <location evidence="2">Telomere</location>
    </subcellularLocation>
    <subcellularLocation>
        <location evidence="1">Nucleus</location>
    </subcellularLocation>
</comment>
<feature type="region of interest" description="Disordered" evidence="6">
    <location>
        <begin position="191"/>
        <end position="329"/>
    </location>
</feature>
<dbReference type="GO" id="GO:0005697">
    <property type="term" value="C:telomerase holoenzyme complex"/>
    <property type="evidence" value="ECO:0007669"/>
    <property type="project" value="InterPro"/>
</dbReference>
<evidence type="ECO:0000256" key="5">
    <source>
        <dbReference type="ARBA" id="ARBA00023242"/>
    </source>
</evidence>
<dbReference type="PANTHER" id="PTHR14487:SF3">
    <property type="entry name" value="ADRENOCORTICAL DYSPLASIA PROTEIN HOMOLOG"/>
    <property type="match status" value="1"/>
</dbReference>
<evidence type="ECO:0000256" key="3">
    <source>
        <dbReference type="ARBA" id="ARBA00022454"/>
    </source>
</evidence>
<dbReference type="GO" id="GO:0042162">
    <property type="term" value="F:telomeric DNA binding"/>
    <property type="evidence" value="ECO:0007669"/>
    <property type="project" value="InterPro"/>
</dbReference>
<dbReference type="GO" id="GO:0007004">
    <property type="term" value="P:telomere maintenance via telomerase"/>
    <property type="evidence" value="ECO:0007669"/>
    <property type="project" value="InterPro"/>
</dbReference>
<reference evidence="9" key="2">
    <citation type="submission" date="2004-02" db="EMBL/GenBank/DDBJ databases">
        <authorList>
            <consortium name="Genoscope"/>
            <consortium name="Whitehead Institute Centre for Genome Research"/>
        </authorList>
    </citation>
    <scope>NUCLEOTIDE SEQUENCE</scope>
</reference>
<dbReference type="Gene3D" id="2.40.50.960">
    <property type="match status" value="1"/>
</dbReference>
<evidence type="ECO:0000256" key="7">
    <source>
        <dbReference type="SAM" id="SignalP"/>
    </source>
</evidence>
<accession>Q4T3G4</accession>
<dbReference type="KEGG" id="tng:GSTEN00007863G001"/>
<dbReference type="GO" id="GO:0070187">
    <property type="term" value="C:shelterin complex"/>
    <property type="evidence" value="ECO:0007669"/>
    <property type="project" value="InterPro"/>
</dbReference>
<dbReference type="InterPro" id="IPR019437">
    <property type="entry name" value="TPP1/Est3"/>
</dbReference>
<evidence type="ECO:0000256" key="2">
    <source>
        <dbReference type="ARBA" id="ARBA00004574"/>
    </source>
</evidence>
<keyword evidence="4" id="KW-0779">Telomere</keyword>
<protein>
    <submittedName>
        <fullName evidence="9">(spotted green pufferfish) hypothetical protein</fullName>
    </submittedName>
</protein>
<evidence type="ECO:0000256" key="4">
    <source>
        <dbReference type="ARBA" id="ARBA00022895"/>
    </source>
</evidence>
<feature type="signal peptide" evidence="7">
    <location>
        <begin position="1"/>
        <end position="24"/>
    </location>
</feature>
<proteinExistence type="predicted"/>
<comment type="caution">
    <text evidence="9">The sequence shown here is derived from an EMBL/GenBank/DDBJ whole genome shotgun (WGS) entry which is preliminary data.</text>
</comment>
<dbReference type="GO" id="GO:0016233">
    <property type="term" value="P:telomere capping"/>
    <property type="evidence" value="ECO:0007669"/>
    <property type="project" value="InterPro"/>
</dbReference>
<evidence type="ECO:0000259" key="8">
    <source>
        <dbReference type="Pfam" id="PF10341"/>
    </source>
</evidence>
<dbReference type="InterPro" id="IPR028631">
    <property type="entry name" value="ACD"/>
</dbReference>
<dbReference type="PANTHER" id="PTHR14487">
    <property type="entry name" value="ADRENOCORTICAL DYSPLASIA PROTEIN ACD"/>
    <property type="match status" value="1"/>
</dbReference>
<evidence type="ECO:0000256" key="1">
    <source>
        <dbReference type="ARBA" id="ARBA00004123"/>
    </source>
</evidence>
<dbReference type="EMBL" id="CAAE01010082">
    <property type="protein sequence ID" value="CAF92568.1"/>
    <property type="molecule type" value="Genomic_DNA"/>
</dbReference>
<name>Q4T3G4_TETNG</name>